<dbReference type="Gene3D" id="1.10.600.10">
    <property type="entry name" value="Farnesyl Diphosphate Synthase"/>
    <property type="match status" value="1"/>
</dbReference>
<protein>
    <submittedName>
        <fullName evidence="9">LOW QUALITY PROTEIN: terpenoid synthase 6-like</fullName>
    </submittedName>
</protein>
<evidence type="ECO:0000256" key="5">
    <source>
        <dbReference type="ARBA" id="ARBA00038405"/>
    </source>
</evidence>
<dbReference type="InterPro" id="IPR036965">
    <property type="entry name" value="Terpene_synth_N_sf"/>
</dbReference>
<evidence type="ECO:0000256" key="2">
    <source>
        <dbReference type="ARBA" id="ARBA00022842"/>
    </source>
</evidence>
<feature type="domain" description="Terpene synthase N-terminal" evidence="6">
    <location>
        <begin position="75"/>
        <end position="258"/>
    </location>
</feature>
<dbReference type="GeneID" id="104788094"/>
<organism evidence="8 9">
    <name type="scientific">Camelina sativa</name>
    <name type="common">False flax</name>
    <name type="synonym">Myagrum sativum</name>
    <dbReference type="NCBI Taxonomy" id="90675"/>
    <lineage>
        <taxon>Eukaryota</taxon>
        <taxon>Viridiplantae</taxon>
        <taxon>Streptophyta</taxon>
        <taxon>Embryophyta</taxon>
        <taxon>Tracheophyta</taxon>
        <taxon>Spermatophyta</taxon>
        <taxon>Magnoliopsida</taxon>
        <taxon>eudicotyledons</taxon>
        <taxon>Gunneridae</taxon>
        <taxon>Pentapetalae</taxon>
        <taxon>rosids</taxon>
        <taxon>malvids</taxon>
        <taxon>Brassicales</taxon>
        <taxon>Brassicaceae</taxon>
        <taxon>Camelineae</taxon>
        <taxon>Camelina</taxon>
    </lineage>
</organism>
<comment type="similarity">
    <text evidence="5">Belongs to the terpene synthase family. Tpsa subfamily.</text>
</comment>
<dbReference type="Proteomes" id="UP000694864">
    <property type="component" value="Chromosome 5"/>
</dbReference>
<evidence type="ECO:0000256" key="3">
    <source>
        <dbReference type="ARBA" id="ARBA00023211"/>
    </source>
</evidence>
<evidence type="ECO:0000259" key="7">
    <source>
        <dbReference type="Pfam" id="PF03936"/>
    </source>
</evidence>
<dbReference type="SUPFAM" id="SSF48576">
    <property type="entry name" value="Terpenoid synthases"/>
    <property type="match status" value="1"/>
</dbReference>
<dbReference type="SFLD" id="SFLDG01019">
    <property type="entry name" value="Terpene_Cyclase_Like_1_C_Termi"/>
    <property type="match status" value="1"/>
</dbReference>
<dbReference type="InterPro" id="IPR044814">
    <property type="entry name" value="Terpene_cyclase_plant_C1"/>
</dbReference>
<keyword evidence="2" id="KW-0460">Magnesium</keyword>
<accession>A0ABM0Z8W9</accession>
<evidence type="ECO:0000256" key="1">
    <source>
        <dbReference type="ARBA" id="ARBA00022723"/>
    </source>
</evidence>
<feature type="domain" description="Terpene synthase metal-binding" evidence="7">
    <location>
        <begin position="315"/>
        <end position="555"/>
    </location>
</feature>
<dbReference type="SFLD" id="SFLDS00005">
    <property type="entry name" value="Isoprenoid_Synthase_Type_I"/>
    <property type="match status" value="1"/>
</dbReference>
<reference evidence="9" key="2">
    <citation type="submission" date="2025-08" db="UniProtKB">
        <authorList>
            <consortium name="RefSeq"/>
        </authorList>
    </citation>
    <scope>IDENTIFICATION</scope>
    <source>
        <tissue evidence="9">Leaf</tissue>
    </source>
</reference>
<dbReference type="InterPro" id="IPR008930">
    <property type="entry name" value="Terpenoid_cyclase/PrenylTrfase"/>
</dbReference>
<evidence type="ECO:0000259" key="6">
    <source>
        <dbReference type="Pfam" id="PF01397"/>
    </source>
</evidence>
<dbReference type="InterPro" id="IPR005630">
    <property type="entry name" value="Terpene_synthase_metal-bd"/>
</dbReference>
<dbReference type="PANTHER" id="PTHR31225:SF242">
    <property type="entry name" value="TERPENOID SYNTHASE 9"/>
    <property type="match status" value="1"/>
</dbReference>
<dbReference type="Pfam" id="PF03936">
    <property type="entry name" value="Terpene_synth_C"/>
    <property type="match status" value="1"/>
</dbReference>
<dbReference type="Pfam" id="PF01397">
    <property type="entry name" value="Terpene_synth"/>
    <property type="match status" value="1"/>
</dbReference>
<dbReference type="CDD" id="cd00684">
    <property type="entry name" value="Terpene_cyclase_plant_C1"/>
    <property type="match status" value="1"/>
</dbReference>
<dbReference type="SUPFAM" id="SSF48239">
    <property type="entry name" value="Terpenoid cyclases/Protein prenyltransferases"/>
    <property type="match status" value="1"/>
</dbReference>
<proteinExistence type="inferred from homology"/>
<dbReference type="InterPro" id="IPR034741">
    <property type="entry name" value="Terpene_cyclase-like_1_C"/>
</dbReference>
<sequence length="624" mass="72037">MEAITKYGSHSQALVLSRSCWRLNLDSPYPYPLLGSLSFSRNQSPKKLCLVRATTNPTDDNSTARPFTPYPPSLWAHHFLSASVDHTEMDDLSREIETLKTIVNAMLLPCNGADAKQITCLIHTLVSLGVSYHFEAKIVEFLNDAFENIDDMIIDSKEDDLYTVSDIFRVFRLYGHNITPDIFNRFKGLGDNGNFKKCLTDDVRGMLSFYEASHFGTTTEDILEEAMSFTQKHLELFVVGGDKATDHPHITKLIQAALYIPQNFNLEVLVAREYIGFYELETDHNEMLLKLAKLNFRFMQLHYIQDLKTFTEWWRDLDLVSKIPNYFRERLAEPYFWATGIYYEPQYSAARIMLAKALIVFDIVDTTFDVYGTLDEVKSLVQSVDRWDYDDLDVLPDYLKIVFRTMFDMFKEGLKENVSSERRCFIMQYAYEQLKIVMKAYLKEAEWSNTGHVPSYEEYIEVGMSSTAGQVLLAITFIAMGDIAGDEIYEWLRSRPKLTHALIAKSRLRDDISTFKEEMERGDIANGTNCYTKQYIVTEEEACLEFEKRTNHMSKVMNEEFLKAASFVPLHILRPVLNYGRLGDVIYKYGDGYTFAGEKIKDYITSLYVDLIGTPKEKLAKKQN</sequence>
<gene>
    <name evidence="9" type="primary">LOC104788094</name>
</gene>
<keyword evidence="3" id="KW-0464">Manganese</keyword>
<evidence type="ECO:0000313" key="8">
    <source>
        <dbReference type="Proteomes" id="UP000694864"/>
    </source>
</evidence>
<dbReference type="InterPro" id="IPR050148">
    <property type="entry name" value="Terpene_synthase-like"/>
</dbReference>
<keyword evidence="8" id="KW-1185">Reference proteome</keyword>
<dbReference type="RefSeq" id="XP_010512079.1">
    <property type="nucleotide sequence ID" value="XM_010513777.1"/>
</dbReference>
<reference evidence="8" key="1">
    <citation type="journal article" date="2014" name="Nat. Commun.">
        <title>The emerging biofuel crop Camelina sativa retains a highly undifferentiated hexaploid genome structure.</title>
        <authorList>
            <person name="Kagale S."/>
            <person name="Koh C."/>
            <person name="Nixon J."/>
            <person name="Bollina V."/>
            <person name="Clarke W.E."/>
            <person name="Tuteja R."/>
            <person name="Spillane C."/>
            <person name="Robinson S.J."/>
            <person name="Links M.G."/>
            <person name="Clarke C."/>
            <person name="Higgins E.E."/>
            <person name="Huebert T."/>
            <person name="Sharpe A.G."/>
            <person name="Parkin I.A."/>
        </authorList>
    </citation>
    <scope>NUCLEOTIDE SEQUENCE [LARGE SCALE GENOMIC DNA]</scope>
    <source>
        <strain evidence="8">cv. DH55</strain>
    </source>
</reference>
<evidence type="ECO:0000313" key="9">
    <source>
        <dbReference type="RefSeq" id="XP_010512079.1"/>
    </source>
</evidence>
<dbReference type="InterPro" id="IPR001906">
    <property type="entry name" value="Terpene_synth_N"/>
</dbReference>
<keyword evidence="4" id="KW-0456">Lyase</keyword>
<keyword evidence="1" id="KW-0479">Metal-binding</keyword>
<name>A0ABM0Z8W9_CAMSA</name>
<evidence type="ECO:0000256" key="4">
    <source>
        <dbReference type="ARBA" id="ARBA00023239"/>
    </source>
</evidence>
<dbReference type="Gene3D" id="1.50.10.130">
    <property type="entry name" value="Terpene synthase, N-terminal domain"/>
    <property type="match status" value="1"/>
</dbReference>
<dbReference type="PANTHER" id="PTHR31225">
    <property type="entry name" value="OS04G0344100 PROTEIN-RELATED"/>
    <property type="match status" value="1"/>
</dbReference>
<dbReference type="InterPro" id="IPR008949">
    <property type="entry name" value="Isoprenoid_synthase_dom_sf"/>
</dbReference>